<dbReference type="EMBL" id="CP045121">
    <property type="protein sequence ID" value="QIN80173.1"/>
    <property type="molecule type" value="Genomic_DNA"/>
</dbReference>
<feature type="compositionally biased region" description="Basic and acidic residues" evidence="1">
    <location>
        <begin position="70"/>
        <end position="79"/>
    </location>
</feature>
<keyword evidence="3" id="KW-1185">Reference proteome</keyword>
<proteinExistence type="predicted"/>
<protein>
    <submittedName>
        <fullName evidence="2">Uncharacterized protein</fullName>
    </submittedName>
</protein>
<accession>A0A6G8Q131</accession>
<reference evidence="2 3" key="1">
    <citation type="submission" date="2019-10" db="EMBL/GenBank/DDBJ databases">
        <title>Rubrobacter sp nov SCSIO 52915 isolated from a deep-sea sediment in the South China Sea.</title>
        <authorList>
            <person name="Chen R.W."/>
        </authorList>
    </citation>
    <scope>NUCLEOTIDE SEQUENCE [LARGE SCALE GENOMIC DNA]</scope>
    <source>
        <strain evidence="2 3">SCSIO 52915</strain>
    </source>
</reference>
<evidence type="ECO:0000313" key="2">
    <source>
        <dbReference type="EMBL" id="QIN80173.1"/>
    </source>
</evidence>
<organism evidence="2 3">
    <name type="scientific">Rubrobacter marinus</name>
    <dbReference type="NCBI Taxonomy" id="2653852"/>
    <lineage>
        <taxon>Bacteria</taxon>
        <taxon>Bacillati</taxon>
        <taxon>Actinomycetota</taxon>
        <taxon>Rubrobacteria</taxon>
        <taxon>Rubrobacterales</taxon>
        <taxon>Rubrobacteraceae</taxon>
        <taxon>Rubrobacter</taxon>
    </lineage>
</organism>
<dbReference type="RefSeq" id="WP_166397851.1">
    <property type="nucleotide sequence ID" value="NZ_CP045121.1"/>
</dbReference>
<feature type="region of interest" description="Disordered" evidence="1">
    <location>
        <begin position="1"/>
        <end position="104"/>
    </location>
</feature>
<sequence length="152" mass="15812">MSPGKKSPRRPAGGTGARPRQGGRSARPEPPAEPEPARSPSRSSGRRPRTGSGRGAARELVFQDDEELEERFRQAEGRLRPRTPPRGRVRPAGTDPAGDEPETGFATAMIDGVLSAVRSVLEGLGLVSPAEAEGEAANPAPCAETAGLAGRS</sequence>
<evidence type="ECO:0000256" key="1">
    <source>
        <dbReference type="SAM" id="MobiDB-lite"/>
    </source>
</evidence>
<feature type="region of interest" description="Disordered" evidence="1">
    <location>
        <begin position="131"/>
        <end position="152"/>
    </location>
</feature>
<feature type="compositionally biased region" description="Low complexity" evidence="1">
    <location>
        <begin position="131"/>
        <end position="144"/>
    </location>
</feature>
<name>A0A6G8Q131_9ACTN</name>
<evidence type="ECO:0000313" key="3">
    <source>
        <dbReference type="Proteomes" id="UP000502706"/>
    </source>
</evidence>
<feature type="compositionally biased region" description="Basic residues" evidence="1">
    <location>
        <begin position="80"/>
        <end position="89"/>
    </location>
</feature>
<dbReference type="AlphaFoldDB" id="A0A6G8Q131"/>
<dbReference type="KEGG" id="rmar:GBA65_18485"/>
<dbReference type="Proteomes" id="UP000502706">
    <property type="component" value="Chromosome"/>
</dbReference>
<gene>
    <name evidence="2" type="ORF">GBA65_18485</name>
</gene>